<reference evidence="3" key="1">
    <citation type="journal article" date="2019" name="Sci. Rep.">
        <title>Draft genome of Tanacetum cinerariifolium, the natural source of mosquito coil.</title>
        <authorList>
            <person name="Yamashiro T."/>
            <person name="Shiraishi A."/>
            <person name="Satake H."/>
            <person name="Nakayama K."/>
        </authorList>
    </citation>
    <scope>NUCLEOTIDE SEQUENCE</scope>
</reference>
<feature type="compositionally biased region" description="Polar residues" evidence="1">
    <location>
        <begin position="53"/>
        <end position="63"/>
    </location>
</feature>
<organism evidence="3">
    <name type="scientific">Tanacetum cinerariifolium</name>
    <name type="common">Dalmatian daisy</name>
    <name type="synonym">Chrysanthemum cinerariifolium</name>
    <dbReference type="NCBI Taxonomy" id="118510"/>
    <lineage>
        <taxon>Eukaryota</taxon>
        <taxon>Viridiplantae</taxon>
        <taxon>Streptophyta</taxon>
        <taxon>Embryophyta</taxon>
        <taxon>Tracheophyta</taxon>
        <taxon>Spermatophyta</taxon>
        <taxon>Magnoliopsida</taxon>
        <taxon>eudicotyledons</taxon>
        <taxon>Gunneridae</taxon>
        <taxon>Pentapetalae</taxon>
        <taxon>asterids</taxon>
        <taxon>campanulids</taxon>
        <taxon>Asterales</taxon>
        <taxon>Asteraceae</taxon>
        <taxon>Asteroideae</taxon>
        <taxon>Anthemideae</taxon>
        <taxon>Anthemidinae</taxon>
        <taxon>Tanacetum</taxon>
    </lineage>
</organism>
<evidence type="ECO:0000256" key="2">
    <source>
        <dbReference type="SAM" id="SignalP"/>
    </source>
</evidence>
<accession>A0A6L2NVL7</accession>
<keyword evidence="2" id="KW-0732">Signal</keyword>
<feature type="region of interest" description="Disordered" evidence="1">
    <location>
        <begin position="34"/>
        <end position="85"/>
    </location>
</feature>
<evidence type="ECO:0008006" key="4">
    <source>
        <dbReference type="Google" id="ProtNLM"/>
    </source>
</evidence>
<sequence length="119" mass="13407">MIVCLLLLSLGPSTSQPFSCNTGKRNRPSRYNFPTLHMHQIGPNRNVRRRTTMNHQGVSTADNSRGPKDSNTELPKSSSTQSHDISCNVFEDAMSRCRENEPHLMLAGQRSFTYSLNKL</sequence>
<comment type="caution">
    <text evidence="3">The sequence shown here is derived from an EMBL/GenBank/DDBJ whole genome shotgun (WGS) entry which is preliminary data.</text>
</comment>
<dbReference type="EMBL" id="BKCJ010010011">
    <property type="protein sequence ID" value="GEU89667.1"/>
    <property type="molecule type" value="Genomic_DNA"/>
</dbReference>
<feature type="signal peptide" evidence="2">
    <location>
        <begin position="1"/>
        <end position="15"/>
    </location>
</feature>
<name>A0A6L2NVL7_TANCI</name>
<gene>
    <name evidence="3" type="ORF">Tci_061645</name>
</gene>
<evidence type="ECO:0000313" key="3">
    <source>
        <dbReference type="EMBL" id="GEU89667.1"/>
    </source>
</evidence>
<dbReference type="AlphaFoldDB" id="A0A6L2NVL7"/>
<evidence type="ECO:0000256" key="1">
    <source>
        <dbReference type="SAM" id="MobiDB-lite"/>
    </source>
</evidence>
<protein>
    <recommendedName>
        <fullName evidence="4">Secreted protein</fullName>
    </recommendedName>
</protein>
<feature type="chain" id="PRO_5026722399" description="Secreted protein" evidence="2">
    <location>
        <begin position="16"/>
        <end position="119"/>
    </location>
</feature>
<feature type="compositionally biased region" description="Polar residues" evidence="1">
    <location>
        <begin position="72"/>
        <end position="85"/>
    </location>
</feature>
<proteinExistence type="predicted"/>